<evidence type="ECO:0000313" key="7">
    <source>
        <dbReference type="Proteomes" id="UP000829354"/>
    </source>
</evidence>
<sequence>MHRVSLCVSRRRHKTWKKYTTPAKQLALFLLFSMRWDIVTFSLGYGIDSHSIDSDIQHFQNINFPDCQEEILVVNDASEDVGSGGSALNALIRTAERLCYRNKFTVLTEAVLQDVNVLIVLVSDPRAILNSDGFSSGGNGYIFNTYLSNSIKNAAKIAERARQKGVWIIGSDASWDLVPEVMFDLPEDSISGFSFAGEKSVFSEHGWCRTDKNGKLVGMEFDGEVSGTSEFLEKSVILGFIYLPPQIATSFLSLYSEYPVAATTYLGIDSNVIPLKLSIFFDFMLATCTSEPEFVSNQLGVRGKVSENIKDRTKARKQIYKKLRSYKGRVEVLDITNFKYKEFPESPQSYTSLIDEMHESLESRTDSDVERCLRSILSLQGVDSIVGIFSFLREQILKFDEKNQLQIIFTASLALSLASNGKGGLRNGPAKNAVFENLSLNEIFDEILKNWLSDPSKMIRAARHLETAGQKVIHRMVDDLCSSRTIKLEKSNNPKLLSALVTAPVRIDFFGGWLDTPPIFFGFSENAAVVNMAVQLDGKNPIRCHITKSTSPVIELCQDGSTILIESDKDLLHMHDKLSETGALVSACIVSLGFHSLAEFFEILQCTGLRIETRSELPHGSGLGTSSILACTILKAICALGKVSEEQFSLEDQIVHTVLRVEQIMTTGGGWQDQCGAMYGGLKKCFYQEGNGIRHQTIHLNPAIKNLLEERLLLVYTGKTRLAKNLLQEVIRNFFTCIDTKRKLRDMAETVDDFSERIEKGYVSVELLRKYHETKKFMTRFEPAIVTELLETLQRKSMIDVGWAAGAGGGGFLYLWLCDQYSPEYVKNFLKSQPQFSSMTCHRITIPLVPPVTLELN</sequence>
<dbReference type="SUPFAM" id="SSF54211">
    <property type="entry name" value="Ribosomal protein S5 domain 2-like"/>
    <property type="match status" value="1"/>
</dbReference>
<dbReference type="AlphaFoldDB" id="A0AAE9J6Y9"/>
<dbReference type="InterPro" id="IPR020568">
    <property type="entry name" value="Ribosomal_Su5_D2-typ_SF"/>
</dbReference>
<dbReference type="PANTHER" id="PTHR32463:SF0">
    <property type="entry name" value="L-FUCOSE KINASE"/>
    <property type="match status" value="1"/>
</dbReference>
<proteinExistence type="predicted"/>
<dbReference type="GO" id="GO:0016301">
    <property type="term" value="F:kinase activity"/>
    <property type="evidence" value="ECO:0007669"/>
    <property type="project" value="UniProtKB-KW"/>
</dbReference>
<dbReference type="Proteomes" id="UP000829354">
    <property type="component" value="Chromosome II"/>
</dbReference>
<dbReference type="InterPro" id="IPR036554">
    <property type="entry name" value="GHMP_kinase_C_sf"/>
</dbReference>
<evidence type="ECO:0000256" key="3">
    <source>
        <dbReference type="ARBA" id="ARBA00022777"/>
    </source>
</evidence>
<dbReference type="EMBL" id="CP092621">
    <property type="protein sequence ID" value="UMM16410.1"/>
    <property type="molecule type" value="Genomic_DNA"/>
</dbReference>
<evidence type="ECO:0000259" key="5">
    <source>
        <dbReference type="Pfam" id="PF00288"/>
    </source>
</evidence>
<dbReference type="GO" id="GO:0005524">
    <property type="term" value="F:ATP binding"/>
    <property type="evidence" value="ECO:0007669"/>
    <property type="project" value="UniProtKB-KW"/>
</dbReference>
<evidence type="ECO:0000313" key="6">
    <source>
        <dbReference type="EMBL" id="UMM16410.1"/>
    </source>
</evidence>
<feature type="domain" description="GHMP kinase N-terminal" evidence="5">
    <location>
        <begin position="602"/>
        <end position="681"/>
    </location>
</feature>
<dbReference type="PANTHER" id="PTHR32463">
    <property type="entry name" value="L-FUCOSE KINASE"/>
    <property type="match status" value="1"/>
</dbReference>
<dbReference type="FunFam" id="3.30.230.120:FF:000010">
    <property type="entry name" value="Protein CBG25497"/>
    <property type="match status" value="1"/>
</dbReference>
<evidence type="ECO:0000256" key="2">
    <source>
        <dbReference type="ARBA" id="ARBA00022741"/>
    </source>
</evidence>
<evidence type="ECO:0000256" key="4">
    <source>
        <dbReference type="ARBA" id="ARBA00022840"/>
    </source>
</evidence>
<protein>
    <recommendedName>
        <fullName evidence="5">GHMP kinase N-terminal domain-containing protein</fullName>
    </recommendedName>
</protein>
<accession>A0AAE9J6Y9</accession>
<dbReference type="InterPro" id="IPR001174">
    <property type="entry name" value="HddA/FKP"/>
</dbReference>
<dbReference type="InterPro" id="IPR006204">
    <property type="entry name" value="GHMP_kinase_N_dom"/>
</dbReference>
<dbReference type="Gene3D" id="3.30.230.120">
    <property type="match status" value="1"/>
</dbReference>
<keyword evidence="7" id="KW-1185">Reference proteome</keyword>
<reference evidence="6 7" key="1">
    <citation type="submission" date="2022-04" db="EMBL/GenBank/DDBJ databases">
        <title>Chromosome-level reference genomes for two strains of Caenorhabditis briggsae: an improved platform for comparative genomics.</title>
        <authorList>
            <person name="Stevens L."/>
            <person name="Andersen E."/>
        </authorList>
    </citation>
    <scope>NUCLEOTIDE SEQUENCE [LARGE SCALE GENOMIC DNA]</scope>
    <source>
        <strain evidence="6">VX34</strain>
        <tissue evidence="6">Whole-organism</tissue>
    </source>
</reference>
<evidence type="ECO:0000256" key="1">
    <source>
        <dbReference type="ARBA" id="ARBA00022679"/>
    </source>
</evidence>
<organism evidence="6 7">
    <name type="scientific">Caenorhabditis briggsae</name>
    <dbReference type="NCBI Taxonomy" id="6238"/>
    <lineage>
        <taxon>Eukaryota</taxon>
        <taxon>Metazoa</taxon>
        <taxon>Ecdysozoa</taxon>
        <taxon>Nematoda</taxon>
        <taxon>Chromadorea</taxon>
        <taxon>Rhabditida</taxon>
        <taxon>Rhabditina</taxon>
        <taxon>Rhabditomorpha</taxon>
        <taxon>Rhabditoidea</taxon>
        <taxon>Rhabditidae</taxon>
        <taxon>Peloderinae</taxon>
        <taxon>Caenorhabditis</taxon>
    </lineage>
</organism>
<keyword evidence="2" id="KW-0547">Nucleotide-binding</keyword>
<dbReference type="PRINTS" id="PR00960">
    <property type="entry name" value="LMBPPROTEIN"/>
</dbReference>
<dbReference type="InterPro" id="IPR052203">
    <property type="entry name" value="GHMP_Kinase-Related"/>
</dbReference>
<keyword evidence="4" id="KW-0067">ATP-binding</keyword>
<keyword evidence="1" id="KW-0808">Transferase</keyword>
<dbReference type="SUPFAM" id="SSF55060">
    <property type="entry name" value="GHMP Kinase, C-terminal domain"/>
    <property type="match status" value="1"/>
</dbReference>
<name>A0AAE9J6Y9_CAEBR</name>
<gene>
    <name evidence="6" type="ORF">L5515_013429</name>
</gene>
<keyword evidence="3" id="KW-0418">Kinase</keyword>
<dbReference type="Pfam" id="PF00288">
    <property type="entry name" value="GHMP_kinases_N"/>
    <property type="match status" value="1"/>
</dbReference>